<proteinExistence type="predicted"/>
<sequence>MASSRDTERDMRRLAHLYNEVAMEQMLAMCWLRLKTANLDTARNVLEITAEDYEEPIKDAPIFDANVSEAMKKTFVSINQCIKVTLFNAGWLAYCAEKLGVELMEKDFKCPKRVHEVDMRYEANGEEIRTDYDHSVLLLISEEEKVVIVADASYAQYSFADGVSTIQEYVDTKVHSRESVDLVFGERAQILYTTEAWYRIMVTAVFRITNEVVLEELRHDGGLEAVLDMSKNHFHEALVRIVVAVKGEMEKLRPRLEKMKKSVTIDGYLQSPEGSKELQDLLDDTGGAGHRECMESYRQDKVHFWSSTSTVVTPARLHRNRRAGEERKRGRREKSATADATLTEERKRGRHEKTATEDDRDKRTIFSRRPPGRQPRRATCVPSLRSLGLFHEPQRRTSPAPLSEPDARSKGVGFVEFEDEESVHSKVSPSLPSSLKLKRIVLLDRINQDRGKHWSEFGESGPGVYSVFRESAEAFEIERPGVECPAALPVNKAKLLMHQNLHRCQLAHHVHAASTIRDGVLFLLLMLTVAIVIHCYNMRNVRRRGDDEAAQEEEDGPALPGPHVDANTRMNLQNRPQTFYD</sequence>
<protein>
    <submittedName>
        <fullName evidence="1">Uncharacterized protein</fullName>
    </submittedName>
</protein>
<accession>A0ACC2IH94</accession>
<dbReference type="Proteomes" id="UP001153331">
    <property type="component" value="Unassembled WGS sequence"/>
</dbReference>
<reference evidence="1" key="1">
    <citation type="submission" date="2022-11" db="EMBL/GenBank/DDBJ databases">
        <title>Genome Sequence of Boeremia exigua.</title>
        <authorList>
            <person name="Buettner E."/>
        </authorList>
    </citation>
    <scope>NUCLEOTIDE SEQUENCE</scope>
    <source>
        <strain evidence="1">CU02</strain>
    </source>
</reference>
<evidence type="ECO:0000313" key="1">
    <source>
        <dbReference type="EMBL" id="KAJ8114462.1"/>
    </source>
</evidence>
<comment type="caution">
    <text evidence="1">The sequence shown here is derived from an EMBL/GenBank/DDBJ whole genome shotgun (WGS) entry which is preliminary data.</text>
</comment>
<dbReference type="EMBL" id="JAPHNI010000192">
    <property type="protein sequence ID" value="KAJ8114462.1"/>
    <property type="molecule type" value="Genomic_DNA"/>
</dbReference>
<keyword evidence="2" id="KW-1185">Reference proteome</keyword>
<gene>
    <name evidence="1" type="ORF">OPT61_g3659</name>
</gene>
<evidence type="ECO:0000313" key="2">
    <source>
        <dbReference type="Proteomes" id="UP001153331"/>
    </source>
</evidence>
<name>A0ACC2IH94_9PLEO</name>
<organism evidence="1 2">
    <name type="scientific">Boeremia exigua</name>
    <dbReference type="NCBI Taxonomy" id="749465"/>
    <lineage>
        <taxon>Eukaryota</taxon>
        <taxon>Fungi</taxon>
        <taxon>Dikarya</taxon>
        <taxon>Ascomycota</taxon>
        <taxon>Pezizomycotina</taxon>
        <taxon>Dothideomycetes</taxon>
        <taxon>Pleosporomycetidae</taxon>
        <taxon>Pleosporales</taxon>
        <taxon>Pleosporineae</taxon>
        <taxon>Didymellaceae</taxon>
        <taxon>Boeremia</taxon>
    </lineage>
</organism>